<accession>A0A6G1CNK9</accession>
<keyword evidence="5 15" id="KW-0378">Hydrolase</keyword>
<dbReference type="GO" id="GO:0004650">
    <property type="term" value="F:polygalacturonase activity"/>
    <property type="evidence" value="ECO:0007669"/>
    <property type="project" value="InterPro"/>
</dbReference>
<dbReference type="InterPro" id="IPR011050">
    <property type="entry name" value="Pectin_lyase_fold/virulence"/>
</dbReference>
<gene>
    <name evidence="17" type="ORF">E2562_012840</name>
</gene>
<evidence type="ECO:0000256" key="8">
    <source>
        <dbReference type="ARBA" id="ARBA00038933"/>
    </source>
</evidence>
<dbReference type="SUPFAM" id="SSF51126">
    <property type="entry name" value="Pectin lyase-like"/>
    <property type="match status" value="1"/>
</dbReference>
<feature type="region of interest" description="Disordered" evidence="16">
    <location>
        <begin position="361"/>
        <end position="384"/>
    </location>
</feature>
<evidence type="ECO:0000256" key="15">
    <source>
        <dbReference type="RuleBase" id="RU361169"/>
    </source>
</evidence>
<dbReference type="GO" id="GO:0047911">
    <property type="term" value="F:galacturan 1,4-alpha-galacturonidase activity"/>
    <property type="evidence" value="ECO:0007669"/>
    <property type="project" value="UniProtKB-EC"/>
</dbReference>
<protein>
    <recommendedName>
        <fullName evidence="12">Exopolygalacturonase</fullName>
        <ecNumber evidence="8">3.2.1.67</ecNumber>
    </recommendedName>
    <alternativeName>
        <fullName evidence="9">Galacturan 1,4-alpha-galacturonidase</fullName>
    </alternativeName>
    <alternativeName>
        <fullName evidence="13">Pectinase</fullName>
    </alternativeName>
</protein>
<keyword evidence="4" id="KW-0964">Secreted</keyword>
<reference evidence="17 18" key="1">
    <citation type="submission" date="2019-11" db="EMBL/GenBank/DDBJ databases">
        <title>Whole genome sequence of Oryza granulata.</title>
        <authorList>
            <person name="Li W."/>
        </authorList>
    </citation>
    <scope>NUCLEOTIDE SEQUENCE [LARGE SCALE GENOMIC DNA]</scope>
    <source>
        <strain evidence="18">cv. Menghai</strain>
        <tissue evidence="17">Leaf</tissue>
    </source>
</reference>
<dbReference type="GO" id="GO:0071555">
    <property type="term" value="P:cell wall organization"/>
    <property type="evidence" value="ECO:0007669"/>
    <property type="project" value="UniProtKB-KW"/>
</dbReference>
<sequence>GTPGVFDVTEYGAEPSNDDNKDAFMAAWRAACGSAAGNTTLLIPEGTFTVSTVEFSGPCKNGGSPVVVVVDGVLQPCSGGCHLYLGDGDAWITFSGVSNLLITGAGTLDGRGGDQISNAKSKTTTTLELDGVANATVRGLTFLNSRGFHLNFHRSSHVAAEGLHIEAPAGSHNTDGIHVGLSSHVTVADSLIGTGDDCVSIGPGSSGVVVAGVVCGPGHGISVGSLGREEGEDDVRGLVVSNCTVSGTTNGLRIKTWPGSPPSRAFNITFRDIVMANVSNPIIIDQHYCPHDHCSDIDKPSLVQISDVTYERIEGTSSSRVAVQLLCSEDRPCSGVRLDRVNLSCGEQQCDSKFSNVEGKPTMVAEEAAGPAAVPPEQEADVES</sequence>
<dbReference type="InterPro" id="IPR006626">
    <property type="entry name" value="PbH1"/>
</dbReference>
<evidence type="ECO:0000256" key="2">
    <source>
        <dbReference type="ARBA" id="ARBA00008834"/>
    </source>
</evidence>
<dbReference type="OrthoDB" id="187139at2759"/>
<evidence type="ECO:0000256" key="6">
    <source>
        <dbReference type="ARBA" id="ARBA00023295"/>
    </source>
</evidence>
<dbReference type="SMART" id="SM00710">
    <property type="entry name" value="PbH1"/>
    <property type="match status" value="6"/>
</dbReference>
<proteinExistence type="inferred from homology"/>
<name>A0A6G1CNK9_9ORYZ</name>
<feature type="non-terminal residue" evidence="17">
    <location>
        <position position="1"/>
    </location>
</feature>
<evidence type="ECO:0000256" key="16">
    <source>
        <dbReference type="SAM" id="MobiDB-lite"/>
    </source>
</evidence>
<keyword evidence="18" id="KW-1185">Reference proteome</keyword>
<evidence type="ECO:0000256" key="11">
    <source>
        <dbReference type="ARBA" id="ARBA00057651"/>
    </source>
</evidence>
<evidence type="ECO:0000313" key="17">
    <source>
        <dbReference type="EMBL" id="KAF0902058.1"/>
    </source>
</evidence>
<evidence type="ECO:0000313" key="18">
    <source>
        <dbReference type="Proteomes" id="UP000479710"/>
    </source>
</evidence>
<dbReference type="InterPro" id="IPR012334">
    <property type="entry name" value="Pectin_lyas_fold"/>
</dbReference>
<comment type="catalytic activity">
    <reaction evidence="10">
        <text>[(1-&gt;4)-alpha-D-galacturonosyl](n) + H2O = alpha-D-galacturonate + [(1-&gt;4)-alpha-D-galacturonosyl](n-1)</text>
        <dbReference type="Rhea" id="RHEA:14117"/>
        <dbReference type="Rhea" id="RHEA-COMP:14570"/>
        <dbReference type="Rhea" id="RHEA-COMP:14572"/>
        <dbReference type="ChEBI" id="CHEBI:15377"/>
        <dbReference type="ChEBI" id="CHEBI:58658"/>
        <dbReference type="ChEBI" id="CHEBI:140523"/>
        <dbReference type="EC" id="3.2.1.67"/>
    </reaction>
</comment>
<dbReference type="GO" id="GO:0005975">
    <property type="term" value="P:carbohydrate metabolic process"/>
    <property type="evidence" value="ECO:0007669"/>
    <property type="project" value="InterPro"/>
</dbReference>
<evidence type="ECO:0000256" key="14">
    <source>
        <dbReference type="PROSITE-ProRule" id="PRU10052"/>
    </source>
</evidence>
<dbReference type="EMBL" id="SPHZ02000008">
    <property type="protein sequence ID" value="KAF0902058.1"/>
    <property type="molecule type" value="Genomic_DNA"/>
</dbReference>
<feature type="compositionally biased region" description="Low complexity" evidence="16">
    <location>
        <begin position="365"/>
        <end position="377"/>
    </location>
</feature>
<evidence type="ECO:0000256" key="5">
    <source>
        <dbReference type="ARBA" id="ARBA00022801"/>
    </source>
</evidence>
<dbReference type="Pfam" id="PF00295">
    <property type="entry name" value="Glyco_hydro_28"/>
    <property type="match status" value="1"/>
</dbReference>
<dbReference type="AlphaFoldDB" id="A0A6G1CNK9"/>
<evidence type="ECO:0000256" key="3">
    <source>
        <dbReference type="ARBA" id="ARBA00022512"/>
    </source>
</evidence>
<comment type="similarity">
    <text evidence="2 15">Belongs to the glycosyl hydrolase 28 family.</text>
</comment>
<evidence type="ECO:0000256" key="10">
    <source>
        <dbReference type="ARBA" id="ARBA00048766"/>
    </source>
</evidence>
<keyword evidence="6 15" id="KW-0326">Glycosidase</keyword>
<dbReference type="InterPro" id="IPR000743">
    <property type="entry name" value="Glyco_hydro_28"/>
</dbReference>
<organism evidence="17 18">
    <name type="scientific">Oryza meyeriana var. granulata</name>
    <dbReference type="NCBI Taxonomy" id="110450"/>
    <lineage>
        <taxon>Eukaryota</taxon>
        <taxon>Viridiplantae</taxon>
        <taxon>Streptophyta</taxon>
        <taxon>Embryophyta</taxon>
        <taxon>Tracheophyta</taxon>
        <taxon>Spermatophyta</taxon>
        <taxon>Magnoliopsida</taxon>
        <taxon>Liliopsida</taxon>
        <taxon>Poales</taxon>
        <taxon>Poaceae</taxon>
        <taxon>BOP clade</taxon>
        <taxon>Oryzoideae</taxon>
        <taxon>Oryzeae</taxon>
        <taxon>Oryzinae</taxon>
        <taxon>Oryza</taxon>
        <taxon>Oryza meyeriana</taxon>
    </lineage>
</organism>
<evidence type="ECO:0000256" key="12">
    <source>
        <dbReference type="ARBA" id="ARBA00068298"/>
    </source>
</evidence>
<comment type="function">
    <text evidence="11">May function in depolymerizing pectin during pollen development, germination, and tube growth. Acts as an exo-polygalacturonase.</text>
</comment>
<dbReference type="Gene3D" id="2.160.20.10">
    <property type="entry name" value="Single-stranded right-handed beta-helix, Pectin lyase-like"/>
    <property type="match status" value="1"/>
</dbReference>
<evidence type="ECO:0000256" key="4">
    <source>
        <dbReference type="ARBA" id="ARBA00022525"/>
    </source>
</evidence>
<evidence type="ECO:0000256" key="1">
    <source>
        <dbReference type="ARBA" id="ARBA00004191"/>
    </source>
</evidence>
<dbReference type="PANTHER" id="PTHR31375">
    <property type="match status" value="1"/>
</dbReference>
<dbReference type="FunFam" id="2.160.20.10:FF:000004">
    <property type="entry name" value="Pectin lyase-like superfamily protein"/>
    <property type="match status" value="1"/>
</dbReference>
<keyword evidence="7" id="KW-0961">Cell wall biogenesis/degradation</keyword>
<evidence type="ECO:0000256" key="13">
    <source>
        <dbReference type="ARBA" id="ARBA00083621"/>
    </source>
</evidence>
<dbReference type="PROSITE" id="PS00502">
    <property type="entry name" value="POLYGALACTURONASE"/>
    <property type="match status" value="1"/>
</dbReference>
<evidence type="ECO:0000256" key="7">
    <source>
        <dbReference type="ARBA" id="ARBA00023316"/>
    </source>
</evidence>
<comment type="caution">
    <text evidence="17">The sequence shown here is derived from an EMBL/GenBank/DDBJ whole genome shotgun (WGS) entry which is preliminary data.</text>
</comment>
<keyword evidence="3" id="KW-0134">Cell wall</keyword>
<dbReference type="Proteomes" id="UP000479710">
    <property type="component" value="Unassembled WGS sequence"/>
</dbReference>
<comment type="subcellular location">
    <subcellularLocation>
        <location evidence="1">Secreted</location>
        <location evidence="1">Cell wall</location>
    </subcellularLocation>
</comment>
<dbReference type="EC" id="3.2.1.67" evidence="8"/>
<evidence type="ECO:0000256" key="9">
    <source>
        <dbReference type="ARBA" id="ARBA00043142"/>
    </source>
</evidence>
<feature type="active site" evidence="14">
    <location>
        <position position="219"/>
    </location>
</feature>